<dbReference type="NCBIfam" id="TIGR03794">
    <property type="entry name" value="NHLM_micro_HlyD"/>
    <property type="match status" value="1"/>
</dbReference>
<sequence length="423" mass="44607">MSDQSSRVFRKAALDRLSDPDQLDEAIRVVRPFDLVAVLALACLVAAGVVWLFLGQVKTLVPGDGIFAPADGAIVQVSAPAEGSLSALLVTTGQAVTAGMPLAQISQPELRLELAQAQAAVAELQARNATREAQIADRARSRDAGLAARRAALDEQIAATTRRVSVQADQLARDEALLARGLVVRRAVEDSRRQLDDARQALLDFKAALVALDGEALAAKQQDDRDRAALAEELRIQQERVTQLDLRAREFQVVLAPADGRVKELLARPGERVAPGVRIATLETGAAPVRLVAYVAPETGKRIAPGMAALVVPSTVRRAETGGLRARVLSVSSAPVSPQAMIAVLGNESLLPRFAPLGAPFEVVIELERDTDTGAPLWATGQGPTLEIDSGTLATAEITVRIDPPIALLMPAIKALLRGGGGS</sequence>
<feature type="coiled-coil region" evidence="1">
    <location>
        <begin position="107"/>
        <end position="134"/>
    </location>
</feature>
<accession>A0A4V3UYS0</accession>
<protein>
    <submittedName>
        <fullName evidence="3">NHLP bacteriocin system secretion protein</fullName>
    </submittedName>
</protein>
<dbReference type="RefSeq" id="WP_136339990.1">
    <property type="nucleotide sequence ID" value="NZ_SSMD01000007.1"/>
</dbReference>
<proteinExistence type="predicted"/>
<dbReference type="PANTHER" id="PTHR30386:SF28">
    <property type="entry name" value="EXPORTED PROTEIN"/>
    <property type="match status" value="1"/>
</dbReference>
<dbReference type="PANTHER" id="PTHR30386">
    <property type="entry name" value="MEMBRANE FUSION SUBUNIT OF EMRAB-TOLC MULTIDRUG EFFLUX PUMP"/>
    <property type="match status" value="1"/>
</dbReference>
<dbReference type="EMBL" id="SSMD01000007">
    <property type="protein sequence ID" value="THD72592.1"/>
    <property type="molecule type" value="Genomic_DNA"/>
</dbReference>
<organism evidence="3 4">
    <name type="scientific">Thalassobius vesicularis</name>
    <dbReference type="NCBI Taxonomy" id="1294297"/>
    <lineage>
        <taxon>Bacteria</taxon>
        <taxon>Pseudomonadati</taxon>
        <taxon>Pseudomonadota</taxon>
        <taxon>Alphaproteobacteria</taxon>
        <taxon>Rhodobacterales</taxon>
        <taxon>Roseobacteraceae</taxon>
        <taxon>Thalassovita</taxon>
    </lineage>
</organism>
<dbReference type="AlphaFoldDB" id="A0A4V3UYS0"/>
<comment type="caution">
    <text evidence="3">The sequence shown here is derived from an EMBL/GenBank/DDBJ whole genome shotgun (WGS) entry which is preliminary data.</text>
</comment>
<evidence type="ECO:0000256" key="1">
    <source>
        <dbReference type="SAM" id="Coils"/>
    </source>
</evidence>
<keyword evidence="2" id="KW-1133">Transmembrane helix</keyword>
<keyword evidence="4" id="KW-1185">Reference proteome</keyword>
<feature type="transmembrane region" description="Helical" evidence="2">
    <location>
        <begin position="35"/>
        <end position="54"/>
    </location>
</feature>
<dbReference type="InterPro" id="IPR050739">
    <property type="entry name" value="MFP"/>
</dbReference>
<keyword evidence="2" id="KW-0472">Membrane</keyword>
<dbReference type="InterPro" id="IPR022275">
    <property type="entry name" value="NHPM_bacteriocin_SS_HylD"/>
</dbReference>
<evidence type="ECO:0000313" key="4">
    <source>
        <dbReference type="Proteomes" id="UP000306113"/>
    </source>
</evidence>
<keyword evidence="2" id="KW-0812">Transmembrane</keyword>
<dbReference type="Gene3D" id="1.10.287.470">
    <property type="entry name" value="Helix hairpin bin"/>
    <property type="match status" value="1"/>
</dbReference>
<dbReference type="OrthoDB" id="8439633at2"/>
<dbReference type="Gene3D" id="2.40.50.100">
    <property type="match status" value="1"/>
</dbReference>
<keyword evidence="1" id="KW-0175">Coiled coil</keyword>
<evidence type="ECO:0000313" key="3">
    <source>
        <dbReference type="EMBL" id="THD72592.1"/>
    </source>
</evidence>
<reference evidence="3 4" key="1">
    <citation type="submission" date="2019-04" db="EMBL/GenBank/DDBJ databases">
        <title>Draft genome sequence of Youngimonas vesicularis.</title>
        <authorList>
            <person name="Hameed A."/>
        </authorList>
    </citation>
    <scope>NUCLEOTIDE SEQUENCE [LARGE SCALE GENOMIC DNA]</scope>
    <source>
        <strain evidence="3 4">CC-AMW-E</strain>
    </source>
</reference>
<gene>
    <name evidence="3" type="ORF">E7681_14280</name>
</gene>
<evidence type="ECO:0000256" key="2">
    <source>
        <dbReference type="SAM" id="Phobius"/>
    </source>
</evidence>
<name>A0A4V3UYS0_9RHOB</name>
<dbReference type="Proteomes" id="UP000306113">
    <property type="component" value="Unassembled WGS sequence"/>
</dbReference>
<dbReference type="SUPFAM" id="SSF111369">
    <property type="entry name" value="HlyD-like secretion proteins"/>
    <property type="match status" value="1"/>
</dbReference>